<evidence type="ECO:0000313" key="2">
    <source>
        <dbReference type="EMBL" id="MPC78036.1"/>
    </source>
</evidence>
<gene>
    <name evidence="2" type="ORF">E2C01_072509</name>
</gene>
<dbReference type="EMBL" id="VSRR010047412">
    <property type="protein sequence ID" value="MPC78036.1"/>
    <property type="molecule type" value="Genomic_DNA"/>
</dbReference>
<comment type="caution">
    <text evidence="2">The sequence shown here is derived from an EMBL/GenBank/DDBJ whole genome shotgun (WGS) entry which is preliminary data.</text>
</comment>
<evidence type="ECO:0000256" key="1">
    <source>
        <dbReference type="SAM" id="MobiDB-lite"/>
    </source>
</evidence>
<evidence type="ECO:0000313" key="3">
    <source>
        <dbReference type="Proteomes" id="UP000324222"/>
    </source>
</evidence>
<proteinExistence type="predicted"/>
<keyword evidence="3" id="KW-1185">Reference proteome</keyword>
<organism evidence="2 3">
    <name type="scientific">Portunus trituberculatus</name>
    <name type="common">Swimming crab</name>
    <name type="synonym">Neptunus trituberculatus</name>
    <dbReference type="NCBI Taxonomy" id="210409"/>
    <lineage>
        <taxon>Eukaryota</taxon>
        <taxon>Metazoa</taxon>
        <taxon>Ecdysozoa</taxon>
        <taxon>Arthropoda</taxon>
        <taxon>Crustacea</taxon>
        <taxon>Multicrustacea</taxon>
        <taxon>Malacostraca</taxon>
        <taxon>Eumalacostraca</taxon>
        <taxon>Eucarida</taxon>
        <taxon>Decapoda</taxon>
        <taxon>Pleocyemata</taxon>
        <taxon>Brachyura</taxon>
        <taxon>Eubrachyura</taxon>
        <taxon>Portunoidea</taxon>
        <taxon>Portunidae</taxon>
        <taxon>Portuninae</taxon>
        <taxon>Portunus</taxon>
    </lineage>
</organism>
<dbReference type="AlphaFoldDB" id="A0A5B7I806"/>
<sequence>MFQKNTKSHRGPYNRQRSRSYAKNSTLSTTKVPESIRLCAGNRTLLIPDRQWKYFDYKTHFPLSSSNHRHPFFSYFPHSPSLQPRTPILRSGAPFAYRVYWILRHLVRPASGEARKPKRVYAGPGGWDGWDRGLRLGCAWVRVKK</sequence>
<feature type="compositionally biased region" description="Basic residues" evidence="1">
    <location>
        <begin position="1"/>
        <end position="20"/>
    </location>
</feature>
<name>A0A5B7I806_PORTR</name>
<feature type="region of interest" description="Disordered" evidence="1">
    <location>
        <begin position="1"/>
        <end position="28"/>
    </location>
</feature>
<accession>A0A5B7I806</accession>
<protein>
    <submittedName>
        <fullName evidence="2">Uncharacterized protein</fullName>
    </submittedName>
</protein>
<dbReference type="Proteomes" id="UP000324222">
    <property type="component" value="Unassembled WGS sequence"/>
</dbReference>
<reference evidence="2 3" key="1">
    <citation type="submission" date="2019-05" db="EMBL/GenBank/DDBJ databases">
        <title>Another draft genome of Portunus trituberculatus and its Hox gene families provides insights of decapod evolution.</title>
        <authorList>
            <person name="Jeong J.-H."/>
            <person name="Song I."/>
            <person name="Kim S."/>
            <person name="Choi T."/>
            <person name="Kim D."/>
            <person name="Ryu S."/>
            <person name="Kim W."/>
        </authorList>
    </citation>
    <scope>NUCLEOTIDE SEQUENCE [LARGE SCALE GENOMIC DNA]</scope>
    <source>
        <tissue evidence="2">Muscle</tissue>
    </source>
</reference>